<sequence>MKTARLGTSGLEVSRLCLGTMNFGRHVDRDGAHAVLDAALAAGINYVDTANRYGTPARPHASEEIVGEWLAKGGRRRERIVLATKVYEATDDWPNHGGLSAINVRRAAEASLARLQTDRIDIYQMHHVDRTVGWDEIWEAFDLLRAQGRIVYTGSSNFAGWHLAMAQNAARRRGTRGLITEQSVYNLTQRSIELEVLSAARELGIGVVPWSPLAGGLLAGVSDSPEAGRRASAESTERMRRHDAAIAATRELASDLGVSEAVLSLAWLLAQPGIAAPVIGPRTPDQLESLLPAVELELGADVLARLDTIWPGPGEAPEAYAW</sequence>
<accession>A0A6I2FD11</accession>
<name>A0A6I2FD11_9MICO</name>
<dbReference type="PANTHER" id="PTHR43364">
    <property type="entry name" value="NADH-SPECIFIC METHYLGLYOXAL REDUCTASE-RELATED"/>
    <property type="match status" value="1"/>
</dbReference>
<dbReference type="SUPFAM" id="SSF51430">
    <property type="entry name" value="NAD(P)-linked oxidoreductase"/>
    <property type="match status" value="1"/>
</dbReference>
<evidence type="ECO:0000259" key="2">
    <source>
        <dbReference type="Pfam" id="PF00248"/>
    </source>
</evidence>
<dbReference type="InterPro" id="IPR050523">
    <property type="entry name" value="AKR_Detox_Biosynth"/>
</dbReference>
<protein>
    <submittedName>
        <fullName evidence="3">Aldo/keto reductase</fullName>
    </submittedName>
</protein>
<feature type="domain" description="NADP-dependent oxidoreductase" evidence="2">
    <location>
        <begin position="15"/>
        <end position="310"/>
    </location>
</feature>
<gene>
    <name evidence="3" type="ORF">GE115_10945</name>
</gene>
<dbReference type="Proteomes" id="UP000431080">
    <property type="component" value="Unassembled WGS sequence"/>
</dbReference>
<dbReference type="EMBL" id="WJIF01000005">
    <property type="protein sequence ID" value="MRG60376.1"/>
    <property type="molecule type" value="Genomic_DNA"/>
</dbReference>
<dbReference type="AlphaFoldDB" id="A0A6I2FD11"/>
<dbReference type="GO" id="GO:0005829">
    <property type="term" value="C:cytosol"/>
    <property type="evidence" value="ECO:0007669"/>
    <property type="project" value="UniProtKB-ARBA"/>
</dbReference>
<evidence type="ECO:0000313" key="3">
    <source>
        <dbReference type="EMBL" id="MRG60376.1"/>
    </source>
</evidence>
<evidence type="ECO:0000313" key="4">
    <source>
        <dbReference type="Proteomes" id="UP000431080"/>
    </source>
</evidence>
<proteinExistence type="predicted"/>
<evidence type="ECO:0000256" key="1">
    <source>
        <dbReference type="ARBA" id="ARBA00023002"/>
    </source>
</evidence>
<dbReference type="InterPro" id="IPR023210">
    <property type="entry name" value="NADP_OxRdtase_dom"/>
</dbReference>
<reference evidence="3 4" key="1">
    <citation type="submission" date="2019-10" db="EMBL/GenBank/DDBJ databases">
        <authorList>
            <person name="Nie G."/>
            <person name="Ming H."/>
            <person name="Yi B."/>
        </authorList>
    </citation>
    <scope>NUCLEOTIDE SEQUENCE [LARGE SCALE GENOMIC DNA]</scope>
    <source>
        <strain evidence="3 4">CFH 90414</strain>
    </source>
</reference>
<dbReference type="GO" id="GO:0016491">
    <property type="term" value="F:oxidoreductase activity"/>
    <property type="evidence" value="ECO:0007669"/>
    <property type="project" value="UniProtKB-KW"/>
</dbReference>
<dbReference type="RefSeq" id="WP_153684817.1">
    <property type="nucleotide sequence ID" value="NZ_WJIF01000005.1"/>
</dbReference>
<keyword evidence="1" id="KW-0560">Oxidoreductase</keyword>
<dbReference type="Gene3D" id="3.20.20.100">
    <property type="entry name" value="NADP-dependent oxidoreductase domain"/>
    <property type="match status" value="1"/>
</dbReference>
<dbReference type="InterPro" id="IPR036812">
    <property type="entry name" value="NAD(P)_OxRdtase_dom_sf"/>
</dbReference>
<comment type="caution">
    <text evidence="3">The sequence shown here is derived from an EMBL/GenBank/DDBJ whole genome shotgun (WGS) entry which is preliminary data.</text>
</comment>
<dbReference type="FunFam" id="3.20.20.100:FF:000004">
    <property type="entry name" value="Oxidoreductase, aldo/keto reductase"/>
    <property type="match status" value="1"/>
</dbReference>
<dbReference type="PANTHER" id="PTHR43364:SF5">
    <property type="entry name" value="REDUCTASE"/>
    <property type="match status" value="1"/>
</dbReference>
<keyword evidence="4" id="KW-1185">Reference proteome</keyword>
<organism evidence="3 4">
    <name type="scientific">Agromyces agglutinans</name>
    <dbReference type="NCBI Taxonomy" id="2662258"/>
    <lineage>
        <taxon>Bacteria</taxon>
        <taxon>Bacillati</taxon>
        <taxon>Actinomycetota</taxon>
        <taxon>Actinomycetes</taxon>
        <taxon>Micrococcales</taxon>
        <taxon>Microbacteriaceae</taxon>
        <taxon>Agromyces</taxon>
    </lineage>
</organism>
<dbReference type="Pfam" id="PF00248">
    <property type="entry name" value="Aldo_ket_red"/>
    <property type="match status" value="1"/>
</dbReference>